<sequence>MASTPNQKDTASNSVPQPRGSKTTDSDAASISSNSPLLPRQPKPATKSDAELDKDRLMKQAMKSQIRFNM</sequence>
<gene>
    <name evidence="2" type="ORF">B0I35DRAFT_472896</name>
</gene>
<organism evidence="2 3">
    <name type="scientific">Stachybotrys elegans</name>
    <dbReference type="NCBI Taxonomy" id="80388"/>
    <lineage>
        <taxon>Eukaryota</taxon>
        <taxon>Fungi</taxon>
        <taxon>Dikarya</taxon>
        <taxon>Ascomycota</taxon>
        <taxon>Pezizomycotina</taxon>
        <taxon>Sordariomycetes</taxon>
        <taxon>Hypocreomycetidae</taxon>
        <taxon>Hypocreales</taxon>
        <taxon>Stachybotryaceae</taxon>
        <taxon>Stachybotrys</taxon>
    </lineage>
</organism>
<accession>A0A8K0T3G6</accession>
<dbReference type="EMBL" id="JAGPNK010000001">
    <property type="protein sequence ID" value="KAH7328150.1"/>
    <property type="molecule type" value="Genomic_DNA"/>
</dbReference>
<evidence type="ECO:0000313" key="2">
    <source>
        <dbReference type="EMBL" id="KAH7328150.1"/>
    </source>
</evidence>
<evidence type="ECO:0000313" key="3">
    <source>
        <dbReference type="Proteomes" id="UP000813444"/>
    </source>
</evidence>
<dbReference type="Proteomes" id="UP000813444">
    <property type="component" value="Unassembled WGS sequence"/>
</dbReference>
<feature type="region of interest" description="Disordered" evidence="1">
    <location>
        <begin position="1"/>
        <end position="55"/>
    </location>
</feature>
<protein>
    <submittedName>
        <fullName evidence="2">Uncharacterized protein</fullName>
    </submittedName>
</protein>
<reference evidence="2" key="1">
    <citation type="journal article" date="2021" name="Nat. Commun.">
        <title>Genetic determinants of endophytism in the Arabidopsis root mycobiome.</title>
        <authorList>
            <person name="Mesny F."/>
            <person name="Miyauchi S."/>
            <person name="Thiergart T."/>
            <person name="Pickel B."/>
            <person name="Atanasova L."/>
            <person name="Karlsson M."/>
            <person name="Huettel B."/>
            <person name="Barry K.W."/>
            <person name="Haridas S."/>
            <person name="Chen C."/>
            <person name="Bauer D."/>
            <person name="Andreopoulos W."/>
            <person name="Pangilinan J."/>
            <person name="LaButti K."/>
            <person name="Riley R."/>
            <person name="Lipzen A."/>
            <person name="Clum A."/>
            <person name="Drula E."/>
            <person name="Henrissat B."/>
            <person name="Kohler A."/>
            <person name="Grigoriev I.V."/>
            <person name="Martin F.M."/>
            <person name="Hacquard S."/>
        </authorList>
    </citation>
    <scope>NUCLEOTIDE SEQUENCE</scope>
    <source>
        <strain evidence="2">MPI-CAGE-CH-0235</strain>
    </source>
</reference>
<name>A0A8K0T3G6_9HYPO</name>
<dbReference type="AlphaFoldDB" id="A0A8K0T3G6"/>
<proteinExistence type="predicted"/>
<keyword evidence="3" id="KW-1185">Reference proteome</keyword>
<comment type="caution">
    <text evidence="2">The sequence shown here is derived from an EMBL/GenBank/DDBJ whole genome shotgun (WGS) entry which is preliminary data.</text>
</comment>
<feature type="compositionally biased region" description="Polar residues" evidence="1">
    <location>
        <begin position="1"/>
        <end position="36"/>
    </location>
</feature>
<feature type="compositionally biased region" description="Basic and acidic residues" evidence="1">
    <location>
        <begin position="46"/>
        <end position="55"/>
    </location>
</feature>
<evidence type="ECO:0000256" key="1">
    <source>
        <dbReference type="SAM" id="MobiDB-lite"/>
    </source>
</evidence>